<dbReference type="Pfam" id="PF16263">
    <property type="entry name" value="DUF4917"/>
    <property type="match status" value="1"/>
</dbReference>
<gene>
    <name evidence="1" type="ORF">EZ456_22625</name>
</gene>
<dbReference type="InterPro" id="IPR032581">
    <property type="entry name" value="DUF4917"/>
</dbReference>
<dbReference type="AlphaFoldDB" id="A0A4R0PPA8"/>
<dbReference type="EMBL" id="SJSO01000029">
    <property type="protein sequence ID" value="TCD17615.1"/>
    <property type="molecule type" value="Genomic_DNA"/>
</dbReference>
<dbReference type="RefSeq" id="WP_131534118.1">
    <property type="nucleotide sequence ID" value="NZ_SJSO01000029.1"/>
</dbReference>
<accession>A0A4R0PPA8</accession>
<dbReference type="Proteomes" id="UP000293925">
    <property type="component" value="Unassembled WGS sequence"/>
</dbReference>
<proteinExistence type="predicted"/>
<evidence type="ECO:0000313" key="1">
    <source>
        <dbReference type="EMBL" id="TCD17615.1"/>
    </source>
</evidence>
<dbReference type="OrthoDB" id="828244at2"/>
<keyword evidence="2" id="KW-1185">Reference proteome</keyword>
<sequence>MGYNLLSFQEALRDAKGFNRKHLLTGNGFSIACRSDIFRYDTLYEQADFSKLSFNVKKVFEVLNTKDFEIVMRNLIGAAKILAVYAPNEKSLISKFEKDAEDLKNVLVEAIASSHPENPSTISEDEYNCCKAFLSNFNNIYTLNYDLLLYWTTMHFMETKEIIADDGFRTPDEGRKEYVSWDIEKTNGQNIFYLHGALHVFDTGSELQKFTWINTGIKLIDQIRAALDSGSFPLFVSEGSSIEKESKIMHSNYLSRGLRSFANIGGCLFIYGHSLASNDSHILKLISKSKIERLYISIYGDILSEQNKEIVRVAETLQIMKRGIKMPQLAFYDASSANVWHPSV</sequence>
<organism evidence="1 2">
    <name type="scientific">Pedobacter psychrodurus</name>
    <dbReference type="NCBI Taxonomy" id="2530456"/>
    <lineage>
        <taxon>Bacteria</taxon>
        <taxon>Pseudomonadati</taxon>
        <taxon>Bacteroidota</taxon>
        <taxon>Sphingobacteriia</taxon>
        <taxon>Sphingobacteriales</taxon>
        <taxon>Sphingobacteriaceae</taxon>
        <taxon>Pedobacter</taxon>
    </lineage>
</organism>
<evidence type="ECO:0000313" key="2">
    <source>
        <dbReference type="Proteomes" id="UP000293925"/>
    </source>
</evidence>
<reference evidence="1 2" key="1">
    <citation type="submission" date="2019-02" db="EMBL/GenBank/DDBJ databases">
        <title>Pedobacter sp. RP-3-21 sp. nov., isolated from Arctic soil.</title>
        <authorList>
            <person name="Dahal R.H."/>
        </authorList>
    </citation>
    <scope>NUCLEOTIDE SEQUENCE [LARGE SCALE GENOMIC DNA]</scope>
    <source>
        <strain evidence="1 2">RP-3-21</strain>
    </source>
</reference>
<protein>
    <submittedName>
        <fullName evidence="1">DUF4917 family protein</fullName>
    </submittedName>
</protein>
<name>A0A4R0PPA8_9SPHI</name>
<comment type="caution">
    <text evidence="1">The sequence shown here is derived from an EMBL/GenBank/DDBJ whole genome shotgun (WGS) entry which is preliminary data.</text>
</comment>